<dbReference type="AlphaFoldDB" id="A0A4U5MQ56"/>
<feature type="domain" description="DRBM" evidence="3">
    <location>
        <begin position="338"/>
        <end position="403"/>
    </location>
</feature>
<dbReference type="PROSITE" id="PS50141">
    <property type="entry name" value="A_DEAMIN_EDITASE"/>
    <property type="match status" value="1"/>
</dbReference>
<dbReference type="GO" id="GO:0006396">
    <property type="term" value="P:RNA processing"/>
    <property type="evidence" value="ECO:0007669"/>
    <property type="project" value="InterPro"/>
</dbReference>
<evidence type="ECO:0000259" key="4">
    <source>
        <dbReference type="PROSITE" id="PS50141"/>
    </source>
</evidence>
<reference evidence="5 6" key="2">
    <citation type="journal article" date="2019" name="G3 (Bethesda)">
        <title>Hybrid Assembly of the Genome of the Entomopathogenic Nematode Steinernema carpocapsae Identifies the X-Chromosome.</title>
        <authorList>
            <person name="Serra L."/>
            <person name="Macchietto M."/>
            <person name="Macias-Munoz A."/>
            <person name="McGill C.J."/>
            <person name="Rodriguez I.M."/>
            <person name="Rodriguez B."/>
            <person name="Murad R."/>
            <person name="Mortazavi A."/>
        </authorList>
    </citation>
    <scope>NUCLEOTIDE SEQUENCE [LARGE SCALE GENOMIC DNA]</scope>
    <source>
        <strain evidence="5 6">ALL</strain>
    </source>
</reference>
<evidence type="ECO:0008006" key="7">
    <source>
        <dbReference type="Google" id="ProtNLM"/>
    </source>
</evidence>
<proteinExistence type="predicted"/>
<dbReference type="GO" id="GO:0006382">
    <property type="term" value="P:adenosine to inosine editing"/>
    <property type="evidence" value="ECO:0007669"/>
    <property type="project" value="TreeGrafter"/>
</dbReference>
<dbReference type="GO" id="GO:0005737">
    <property type="term" value="C:cytoplasm"/>
    <property type="evidence" value="ECO:0007669"/>
    <property type="project" value="TreeGrafter"/>
</dbReference>
<name>A0A4U5MQ56_STECR</name>
<dbReference type="SMART" id="SM00552">
    <property type="entry name" value="ADEAMc"/>
    <property type="match status" value="1"/>
</dbReference>
<dbReference type="PROSITE" id="PS50137">
    <property type="entry name" value="DS_RBD"/>
    <property type="match status" value="1"/>
</dbReference>
<dbReference type="GO" id="GO:0003726">
    <property type="term" value="F:double-stranded RNA adenosine deaminase activity"/>
    <property type="evidence" value="ECO:0007669"/>
    <property type="project" value="TreeGrafter"/>
</dbReference>
<reference evidence="5 6" key="1">
    <citation type="journal article" date="2015" name="Genome Biol.">
        <title>Comparative genomics of Steinernema reveals deeply conserved gene regulatory networks.</title>
        <authorList>
            <person name="Dillman A.R."/>
            <person name="Macchietto M."/>
            <person name="Porter C.F."/>
            <person name="Rogers A."/>
            <person name="Williams B."/>
            <person name="Antoshechkin I."/>
            <person name="Lee M.M."/>
            <person name="Goodwin Z."/>
            <person name="Lu X."/>
            <person name="Lewis E.E."/>
            <person name="Goodrich-Blair H."/>
            <person name="Stock S.P."/>
            <person name="Adams B.J."/>
            <person name="Sternberg P.W."/>
            <person name="Mortazavi A."/>
        </authorList>
    </citation>
    <scope>NUCLEOTIDE SEQUENCE [LARGE SCALE GENOMIC DNA]</scope>
    <source>
        <strain evidence="5 6">ALL</strain>
    </source>
</reference>
<dbReference type="OrthoDB" id="10268011at2759"/>
<comment type="caution">
    <text evidence="5">The sequence shown here is derived from an EMBL/GenBank/DDBJ whole genome shotgun (WGS) entry which is preliminary data.</text>
</comment>
<organism evidence="5 6">
    <name type="scientific">Steinernema carpocapsae</name>
    <name type="common">Entomopathogenic nematode</name>
    <dbReference type="NCBI Taxonomy" id="34508"/>
    <lineage>
        <taxon>Eukaryota</taxon>
        <taxon>Metazoa</taxon>
        <taxon>Ecdysozoa</taxon>
        <taxon>Nematoda</taxon>
        <taxon>Chromadorea</taxon>
        <taxon>Rhabditida</taxon>
        <taxon>Tylenchina</taxon>
        <taxon>Panagrolaimomorpha</taxon>
        <taxon>Strongyloidoidea</taxon>
        <taxon>Steinernematidae</taxon>
        <taxon>Steinernema</taxon>
    </lineage>
</organism>
<dbReference type="Proteomes" id="UP000298663">
    <property type="component" value="Unassembled WGS sequence"/>
</dbReference>
<dbReference type="SUPFAM" id="SSF54768">
    <property type="entry name" value="dsRNA-binding domain-like"/>
    <property type="match status" value="1"/>
</dbReference>
<evidence type="ECO:0000313" key="6">
    <source>
        <dbReference type="Proteomes" id="UP000298663"/>
    </source>
</evidence>
<keyword evidence="6" id="KW-1185">Reference proteome</keyword>
<evidence type="ECO:0000313" key="5">
    <source>
        <dbReference type="EMBL" id="TKR71718.1"/>
    </source>
</evidence>
<accession>A0A4U5MQ56</accession>
<dbReference type="GO" id="GO:0003725">
    <property type="term" value="F:double-stranded RNA binding"/>
    <property type="evidence" value="ECO:0007669"/>
    <property type="project" value="TreeGrafter"/>
</dbReference>
<dbReference type="Pfam" id="PF02137">
    <property type="entry name" value="A_deamin"/>
    <property type="match status" value="1"/>
</dbReference>
<dbReference type="EMBL" id="AZBU02000006">
    <property type="protein sequence ID" value="TKR71718.1"/>
    <property type="molecule type" value="Genomic_DNA"/>
</dbReference>
<keyword evidence="1" id="KW-0694">RNA-binding</keyword>
<dbReference type="InterPro" id="IPR002466">
    <property type="entry name" value="A_deamin"/>
</dbReference>
<dbReference type="SMART" id="SM00358">
    <property type="entry name" value="DSRM"/>
    <property type="match status" value="2"/>
</dbReference>
<evidence type="ECO:0000256" key="2">
    <source>
        <dbReference type="SAM" id="MobiDB-lite"/>
    </source>
</evidence>
<feature type="domain" description="A to I editase" evidence="4">
    <location>
        <begin position="486"/>
        <end position="797"/>
    </location>
</feature>
<dbReference type="STRING" id="34508.A0A4U5MQ56"/>
<dbReference type="Gene3D" id="3.30.160.20">
    <property type="match status" value="2"/>
</dbReference>
<sequence length="797" mass="89342">MVDGISSTTLMFLESAKPKTPVQILDEFMNRKFKRELNFEEQETKDGRLIYSVTLPNGTVSSGVPTCHKETSKESCARIVLDALIQFGEMTEEDQKPLIGTKDPDALFWLSSGAAMENNSELFLPPQVGPDIKFSHCDNAEFSFGAPPVIKAVPVNEFPVKADLDPLVIKGTELIQSGFLDGLQERITDRTKNYLQIVSKPAFIALRELLQKRHQGVPEISVFEHKILKRPSLFVGYVPLAESENGAIFGWPQPSKKAAKSSCAMIYLDYVLSILGTEADTSLRSLDTSITASSIEEPLAKRPKSEASNAFSSEDQDMKAEGISSTTVVFLKSAKPKTPVQILNEFMMKKFKRQSEFLEQKTEDGRLIYSVTLPNGKQIAGLPQCKKIAKHSCARKALDDLMHSGEMTDEDQKLFVSTAMDPDALFSLNSSNNLCSAGNMSLARFLYAKLLTTVKENLQYLYRRDLDNRVAGFVLLNSNGESEVISWATGSKQFGSVRSEGISVLRDSHAEVLCRRGLLRYLYYQIQVHYSNDKASIFKKSSTSTKLELKPNYSIHFLCSSAPCGDATAWSPYESEESTSKEHYAFLEMYGDLQVKIPDAQEPLMVCNVPLDNTNRVMSCTDKILKWNALGVQGCLLTQFLMPIYISSFVFHHQFTEKHVNRGLCCRIGGLMFDVEGYRVNHATCRTCFDKTQDSPESLTYQDVTANWNSMDNTVELTGAFEGLHINTSQPSRLSQAELFKLFKSTQKAAFDVDFPAGLTYEQTKKMTPDYYNMRSKLRTYLTNERFGTWVGKDAQE</sequence>
<dbReference type="GO" id="GO:0005730">
    <property type="term" value="C:nucleolus"/>
    <property type="evidence" value="ECO:0007669"/>
    <property type="project" value="TreeGrafter"/>
</dbReference>
<dbReference type="PANTHER" id="PTHR10910:SF62">
    <property type="entry name" value="AT07585P-RELATED"/>
    <property type="match status" value="1"/>
</dbReference>
<gene>
    <name evidence="5" type="ORF">L596_019269</name>
</gene>
<protein>
    <recommendedName>
        <fullName evidence="7">A to I editase domain-containing protein</fullName>
    </recommendedName>
</protein>
<evidence type="ECO:0000259" key="3">
    <source>
        <dbReference type="PROSITE" id="PS50137"/>
    </source>
</evidence>
<feature type="region of interest" description="Disordered" evidence="2">
    <location>
        <begin position="297"/>
        <end position="318"/>
    </location>
</feature>
<dbReference type="PANTHER" id="PTHR10910">
    <property type="entry name" value="EUKARYOTE SPECIFIC DSRNA BINDING PROTEIN"/>
    <property type="match status" value="1"/>
</dbReference>
<dbReference type="GO" id="GO:0008251">
    <property type="term" value="F:tRNA-specific adenosine deaminase activity"/>
    <property type="evidence" value="ECO:0007669"/>
    <property type="project" value="TreeGrafter"/>
</dbReference>
<dbReference type="InterPro" id="IPR014720">
    <property type="entry name" value="dsRBD_dom"/>
</dbReference>
<evidence type="ECO:0000256" key="1">
    <source>
        <dbReference type="PROSITE-ProRule" id="PRU00266"/>
    </source>
</evidence>